<dbReference type="Gene3D" id="3.40.630.30">
    <property type="match status" value="1"/>
</dbReference>
<sequence>MRGNGIGAQMIEFYVGEAKGRGLSHLQLISNVKRRDAHRFSKRLSSKPSHLGFKMALK</sequence>
<dbReference type="EMBL" id="CP017101">
    <property type="protein sequence ID" value="APO67214.1"/>
    <property type="molecule type" value="Genomic_DNA"/>
</dbReference>
<dbReference type="Proteomes" id="UP000184749">
    <property type="component" value="Chromosome"/>
</dbReference>
<dbReference type="AlphaFoldDB" id="A0A1L5NH69"/>
<evidence type="ECO:0000313" key="2">
    <source>
        <dbReference type="Proteomes" id="UP000184749"/>
    </source>
</evidence>
<gene>
    <name evidence="1" type="ORF">IE4872_CH01570</name>
</gene>
<dbReference type="SUPFAM" id="SSF55729">
    <property type="entry name" value="Acyl-CoA N-acyltransferases (Nat)"/>
    <property type="match status" value="1"/>
</dbReference>
<accession>A0A1L5NH69</accession>
<dbReference type="InterPro" id="IPR016181">
    <property type="entry name" value="Acyl_CoA_acyltransferase"/>
</dbReference>
<protein>
    <submittedName>
        <fullName evidence="1">N-acetyltransferase family domain-containing protein</fullName>
    </submittedName>
</protein>
<reference evidence="1 2" key="1">
    <citation type="submission" date="2016-09" db="EMBL/GenBank/DDBJ databases">
        <title>The complete genome sequences of Rhizobium gallicum, symbiovars gallicum and phaseoli, symbionts associated to common bean (Phaseolus vulgaris).</title>
        <authorList>
            <person name="Bustos P."/>
            <person name="Santamaria R.I."/>
            <person name="Perez-Carrascal O.M."/>
            <person name="Juarez S."/>
            <person name="Lozano L."/>
            <person name="Martinez-Flores I."/>
            <person name="Martinez-Romero E."/>
            <person name="Cevallos M."/>
            <person name="Romero D."/>
            <person name="Davila G."/>
            <person name="Gonzalez V."/>
        </authorList>
    </citation>
    <scope>NUCLEOTIDE SEQUENCE [LARGE SCALE GENOMIC DNA]</scope>
    <source>
        <strain evidence="1 2">IE4872</strain>
    </source>
</reference>
<keyword evidence="1" id="KW-0808">Transferase</keyword>
<organism evidence="1 2">
    <name type="scientific">Rhizobium gallicum</name>
    <dbReference type="NCBI Taxonomy" id="56730"/>
    <lineage>
        <taxon>Bacteria</taxon>
        <taxon>Pseudomonadati</taxon>
        <taxon>Pseudomonadota</taxon>
        <taxon>Alphaproteobacteria</taxon>
        <taxon>Hyphomicrobiales</taxon>
        <taxon>Rhizobiaceae</taxon>
        <taxon>Rhizobium/Agrobacterium group</taxon>
        <taxon>Rhizobium</taxon>
    </lineage>
</organism>
<dbReference type="STRING" id="56730.IE4872_CH01570"/>
<proteinExistence type="predicted"/>
<evidence type="ECO:0000313" key="1">
    <source>
        <dbReference type="EMBL" id="APO67214.1"/>
    </source>
</evidence>
<name>A0A1L5NH69_9HYPH</name>
<dbReference type="GO" id="GO:0016740">
    <property type="term" value="F:transferase activity"/>
    <property type="evidence" value="ECO:0007669"/>
    <property type="project" value="UniProtKB-KW"/>
</dbReference>